<reference evidence="3" key="1">
    <citation type="journal article" date="2019" name="Gigascience">
        <title>De novo genome assembly of the endangered Acer yangbiense, a plant species with extremely small populations endemic to Yunnan Province, China.</title>
        <authorList>
            <person name="Yang J."/>
            <person name="Wariss H.M."/>
            <person name="Tao L."/>
            <person name="Zhang R."/>
            <person name="Yun Q."/>
            <person name="Hollingsworth P."/>
            <person name="Dao Z."/>
            <person name="Luo G."/>
            <person name="Guo H."/>
            <person name="Ma Y."/>
            <person name="Sun W."/>
        </authorList>
    </citation>
    <scope>NUCLEOTIDE SEQUENCE [LARGE SCALE GENOMIC DNA]</scope>
    <source>
        <strain evidence="3">cv. Malutang</strain>
    </source>
</reference>
<evidence type="ECO:0000313" key="2">
    <source>
        <dbReference type="EMBL" id="TXG53634.1"/>
    </source>
</evidence>
<sequence>MSQRKYSLDILQDSGLLGARPDKFLMEQNFKHTPTDGVLLDDLTKYRRLVGRLIYLTVTRPDIIGKGVVPQEDQLQGIVSFLEILSSHGNPRNKQMSLDHLEKPNTKP</sequence>
<feature type="compositionally biased region" description="Basic and acidic residues" evidence="1">
    <location>
        <begin position="97"/>
        <end position="108"/>
    </location>
</feature>
<evidence type="ECO:0008006" key="4">
    <source>
        <dbReference type="Google" id="ProtNLM"/>
    </source>
</evidence>
<dbReference type="OrthoDB" id="1304232at2759"/>
<proteinExistence type="predicted"/>
<feature type="region of interest" description="Disordered" evidence="1">
    <location>
        <begin position="88"/>
        <end position="108"/>
    </location>
</feature>
<organism evidence="2 3">
    <name type="scientific">Acer yangbiense</name>
    <dbReference type="NCBI Taxonomy" id="1000413"/>
    <lineage>
        <taxon>Eukaryota</taxon>
        <taxon>Viridiplantae</taxon>
        <taxon>Streptophyta</taxon>
        <taxon>Embryophyta</taxon>
        <taxon>Tracheophyta</taxon>
        <taxon>Spermatophyta</taxon>
        <taxon>Magnoliopsida</taxon>
        <taxon>eudicotyledons</taxon>
        <taxon>Gunneridae</taxon>
        <taxon>Pentapetalae</taxon>
        <taxon>rosids</taxon>
        <taxon>malvids</taxon>
        <taxon>Sapindales</taxon>
        <taxon>Sapindaceae</taxon>
        <taxon>Hippocastanoideae</taxon>
        <taxon>Acereae</taxon>
        <taxon>Acer</taxon>
    </lineage>
</organism>
<accession>A0A5C7H9K8</accession>
<name>A0A5C7H9K8_9ROSI</name>
<dbReference type="Proteomes" id="UP000323000">
    <property type="component" value="Chromosome 9"/>
</dbReference>
<evidence type="ECO:0000256" key="1">
    <source>
        <dbReference type="SAM" id="MobiDB-lite"/>
    </source>
</evidence>
<protein>
    <recommendedName>
        <fullName evidence="4">Reverse transcriptase Ty1/copia-type domain-containing protein</fullName>
    </recommendedName>
</protein>
<gene>
    <name evidence="2" type="ORF">EZV62_018890</name>
</gene>
<evidence type="ECO:0000313" key="3">
    <source>
        <dbReference type="Proteomes" id="UP000323000"/>
    </source>
</evidence>
<dbReference type="EMBL" id="VAHF01000009">
    <property type="protein sequence ID" value="TXG53634.1"/>
    <property type="molecule type" value="Genomic_DNA"/>
</dbReference>
<dbReference type="AlphaFoldDB" id="A0A5C7H9K8"/>
<comment type="caution">
    <text evidence="2">The sequence shown here is derived from an EMBL/GenBank/DDBJ whole genome shotgun (WGS) entry which is preliminary data.</text>
</comment>
<keyword evidence="3" id="KW-1185">Reference proteome</keyword>